<comment type="subcellular location">
    <subcellularLocation>
        <location evidence="1 7">Cell membrane</location>
        <topology evidence="1 7">Multi-pass membrane protein</topology>
    </subcellularLocation>
</comment>
<feature type="transmembrane region" description="Helical" evidence="7">
    <location>
        <begin position="75"/>
        <end position="99"/>
    </location>
</feature>
<dbReference type="CDD" id="cd06261">
    <property type="entry name" value="TM_PBP2"/>
    <property type="match status" value="1"/>
</dbReference>
<evidence type="ECO:0000256" key="2">
    <source>
        <dbReference type="ARBA" id="ARBA00022448"/>
    </source>
</evidence>
<evidence type="ECO:0000256" key="5">
    <source>
        <dbReference type="ARBA" id="ARBA00022989"/>
    </source>
</evidence>
<evidence type="ECO:0000256" key="1">
    <source>
        <dbReference type="ARBA" id="ARBA00004651"/>
    </source>
</evidence>
<dbReference type="Gene3D" id="1.10.3720.10">
    <property type="entry name" value="MetI-like"/>
    <property type="match status" value="1"/>
</dbReference>
<dbReference type="SUPFAM" id="SSF161098">
    <property type="entry name" value="MetI-like"/>
    <property type="match status" value="1"/>
</dbReference>
<keyword evidence="4 7" id="KW-0812">Transmembrane</keyword>
<keyword evidence="2 7" id="KW-0813">Transport</keyword>
<dbReference type="Pfam" id="PF00528">
    <property type="entry name" value="BPD_transp_1"/>
    <property type="match status" value="1"/>
</dbReference>
<protein>
    <submittedName>
        <fullName evidence="9">Carbohydrate ABC transporter permease</fullName>
    </submittedName>
</protein>
<dbReference type="InterPro" id="IPR000515">
    <property type="entry name" value="MetI-like"/>
</dbReference>
<gene>
    <name evidence="9" type="ORF">H6X83_10135</name>
</gene>
<evidence type="ECO:0000313" key="9">
    <source>
        <dbReference type="EMBL" id="QNO17302.1"/>
    </source>
</evidence>
<reference evidence="9 10" key="1">
    <citation type="submission" date="2020-08" db="EMBL/GenBank/DDBJ databases">
        <authorList>
            <person name="Ren C."/>
            <person name="Gu Y."/>
            <person name="Xu Y."/>
        </authorList>
    </citation>
    <scope>NUCLEOTIDE SEQUENCE [LARGE SCALE GENOMIC DNA]</scope>
    <source>
        <strain evidence="9 10">LBM18003</strain>
    </source>
</reference>
<comment type="similarity">
    <text evidence="7">Belongs to the binding-protein-dependent transport system permease family.</text>
</comment>
<keyword evidence="6 7" id="KW-0472">Membrane</keyword>
<evidence type="ECO:0000313" key="10">
    <source>
        <dbReference type="Proteomes" id="UP000516046"/>
    </source>
</evidence>
<dbReference type="KEGG" id="caml:H6X83_10135"/>
<dbReference type="InterPro" id="IPR035906">
    <property type="entry name" value="MetI-like_sf"/>
</dbReference>
<keyword evidence="10" id="KW-1185">Reference proteome</keyword>
<feature type="transmembrane region" description="Helical" evidence="7">
    <location>
        <begin position="106"/>
        <end position="127"/>
    </location>
</feature>
<feature type="transmembrane region" description="Helical" evidence="7">
    <location>
        <begin position="12"/>
        <end position="31"/>
    </location>
</feature>
<dbReference type="EMBL" id="CP060696">
    <property type="protein sequence ID" value="QNO17302.1"/>
    <property type="molecule type" value="Genomic_DNA"/>
</dbReference>
<feature type="transmembrane region" description="Helical" evidence="7">
    <location>
        <begin position="139"/>
        <end position="160"/>
    </location>
</feature>
<evidence type="ECO:0000259" key="8">
    <source>
        <dbReference type="PROSITE" id="PS50928"/>
    </source>
</evidence>
<keyword evidence="5 7" id="KW-1133">Transmembrane helix</keyword>
<feature type="domain" description="ABC transmembrane type-1" evidence="8">
    <location>
        <begin position="71"/>
        <end position="261"/>
    </location>
</feature>
<feature type="transmembrane region" description="Helical" evidence="7">
    <location>
        <begin position="181"/>
        <end position="203"/>
    </location>
</feature>
<evidence type="ECO:0000256" key="3">
    <source>
        <dbReference type="ARBA" id="ARBA00022475"/>
    </source>
</evidence>
<keyword evidence="3" id="KW-1003">Cell membrane</keyword>
<feature type="transmembrane region" description="Helical" evidence="7">
    <location>
        <begin position="237"/>
        <end position="260"/>
    </location>
</feature>
<organism evidence="9 10">
    <name type="scientific">Caproicibacterium amylolyticum</name>
    <dbReference type="NCBI Taxonomy" id="2766537"/>
    <lineage>
        <taxon>Bacteria</taxon>
        <taxon>Bacillati</taxon>
        <taxon>Bacillota</taxon>
        <taxon>Clostridia</taxon>
        <taxon>Eubacteriales</taxon>
        <taxon>Oscillospiraceae</taxon>
        <taxon>Caproicibacterium</taxon>
    </lineage>
</organism>
<dbReference type="Proteomes" id="UP000516046">
    <property type="component" value="Chromosome"/>
</dbReference>
<evidence type="ECO:0000256" key="6">
    <source>
        <dbReference type="ARBA" id="ARBA00023136"/>
    </source>
</evidence>
<dbReference type="PANTHER" id="PTHR43744:SF8">
    <property type="entry name" value="SN-GLYCEROL-3-PHOSPHATE TRANSPORT SYSTEM PERMEASE PROTEIN UGPE"/>
    <property type="match status" value="1"/>
</dbReference>
<dbReference type="PROSITE" id="PS50928">
    <property type="entry name" value="ABC_TM1"/>
    <property type="match status" value="1"/>
</dbReference>
<name>A0A7G9WF40_9FIRM</name>
<dbReference type="GO" id="GO:0055085">
    <property type="term" value="P:transmembrane transport"/>
    <property type="evidence" value="ECO:0007669"/>
    <property type="project" value="InterPro"/>
</dbReference>
<evidence type="ECO:0000256" key="7">
    <source>
        <dbReference type="RuleBase" id="RU363032"/>
    </source>
</evidence>
<dbReference type="AlphaFoldDB" id="A0A7G9WF40"/>
<sequence length="276" mass="30816">MKAVGVLKKSVLWIITAIFALFIIFPFWYMLAMSVTPDSDILSNNIRLIPSSLYFGNIVKVLTQTRLPQQFLNTVFVAFSILVLQVLTSLLAAFAFAFLKFKGKKVLFLVCLATMMMPGETTIISNYLNISFWHWLDTYQVLIIPFAASALGIFLFRQYFLTMAQEIREAAMIDGCSDARFLWRIATPLAKPMIAAFSVTSFISSWGMYMWPLLVTSKDEMRVVQVGINSLQDADSALSLGLALASVMLVTLPSLLVFLFGHRQLVEGMMSGAVKG</sequence>
<dbReference type="GO" id="GO:0005886">
    <property type="term" value="C:plasma membrane"/>
    <property type="evidence" value="ECO:0007669"/>
    <property type="project" value="UniProtKB-SubCell"/>
</dbReference>
<evidence type="ECO:0000256" key="4">
    <source>
        <dbReference type="ARBA" id="ARBA00022692"/>
    </source>
</evidence>
<accession>A0A7G9WF40</accession>
<proteinExistence type="inferred from homology"/>
<dbReference type="PANTHER" id="PTHR43744">
    <property type="entry name" value="ABC TRANSPORTER PERMEASE PROTEIN MG189-RELATED-RELATED"/>
    <property type="match status" value="1"/>
</dbReference>
<dbReference type="RefSeq" id="WP_212506370.1">
    <property type="nucleotide sequence ID" value="NZ_CP060696.1"/>
</dbReference>